<dbReference type="Pfam" id="PF13499">
    <property type="entry name" value="EF-hand_7"/>
    <property type="match status" value="1"/>
</dbReference>
<dbReference type="PANTHER" id="PTHR10037:SF293">
    <property type="entry name" value="EF-HAND DOMAIN-CONTAINING PROTEIN"/>
    <property type="match status" value="1"/>
</dbReference>
<dbReference type="InterPro" id="IPR002048">
    <property type="entry name" value="EF_hand_dom"/>
</dbReference>
<evidence type="ECO:0000256" key="6">
    <source>
        <dbReference type="SAM" id="Phobius"/>
    </source>
</evidence>
<keyword evidence="5 6" id="KW-0472">Membrane</keyword>
<comment type="subcellular location">
    <subcellularLocation>
        <location evidence="1">Membrane</location>
        <topology evidence="1">Multi-pass membrane protein</topology>
    </subcellularLocation>
</comment>
<dbReference type="Proteomes" id="UP000649617">
    <property type="component" value="Unassembled WGS sequence"/>
</dbReference>
<dbReference type="GO" id="GO:0008332">
    <property type="term" value="F:low voltage-gated calcium channel activity"/>
    <property type="evidence" value="ECO:0007669"/>
    <property type="project" value="TreeGrafter"/>
</dbReference>
<evidence type="ECO:0000313" key="9">
    <source>
        <dbReference type="Proteomes" id="UP000649617"/>
    </source>
</evidence>
<accession>A0A812N729</accession>
<dbReference type="GO" id="GO:0086010">
    <property type="term" value="P:membrane depolarization during action potential"/>
    <property type="evidence" value="ECO:0007669"/>
    <property type="project" value="TreeGrafter"/>
</dbReference>
<dbReference type="GO" id="GO:0005248">
    <property type="term" value="F:voltage-gated sodium channel activity"/>
    <property type="evidence" value="ECO:0007669"/>
    <property type="project" value="TreeGrafter"/>
</dbReference>
<dbReference type="Gene3D" id="1.20.120.350">
    <property type="entry name" value="Voltage-gated potassium channels. Chain C"/>
    <property type="match status" value="1"/>
</dbReference>
<keyword evidence="2 6" id="KW-0812">Transmembrane</keyword>
<dbReference type="InterPro" id="IPR011992">
    <property type="entry name" value="EF-hand-dom_pair"/>
</dbReference>
<dbReference type="CDD" id="cd00051">
    <property type="entry name" value="EFh"/>
    <property type="match status" value="1"/>
</dbReference>
<evidence type="ECO:0000256" key="5">
    <source>
        <dbReference type="ARBA" id="ARBA00023136"/>
    </source>
</evidence>
<dbReference type="Gene3D" id="1.10.238.10">
    <property type="entry name" value="EF-hand"/>
    <property type="match status" value="1"/>
</dbReference>
<dbReference type="SMART" id="SM00054">
    <property type="entry name" value="EFh"/>
    <property type="match status" value="2"/>
</dbReference>
<evidence type="ECO:0000256" key="3">
    <source>
        <dbReference type="ARBA" id="ARBA00022837"/>
    </source>
</evidence>
<feature type="transmembrane region" description="Helical" evidence="6">
    <location>
        <begin position="188"/>
        <end position="209"/>
    </location>
</feature>
<dbReference type="SUPFAM" id="SSF81324">
    <property type="entry name" value="Voltage-gated potassium channels"/>
    <property type="match status" value="1"/>
</dbReference>
<dbReference type="InterPro" id="IPR027359">
    <property type="entry name" value="Volt_channel_dom_sf"/>
</dbReference>
<dbReference type="InterPro" id="IPR005821">
    <property type="entry name" value="Ion_trans_dom"/>
</dbReference>
<evidence type="ECO:0000313" key="8">
    <source>
        <dbReference type="EMBL" id="CAE7299070.1"/>
    </source>
</evidence>
<dbReference type="PROSITE" id="PS00018">
    <property type="entry name" value="EF_HAND_1"/>
    <property type="match status" value="1"/>
</dbReference>
<sequence length="423" mass="47582">MLAIIANTMYLGVNADWKIRNAFGPIEGRQKQDEDSAWDITFAVWFSIEILLRLLAEKISFFTGEEQAWNLFDSFLVVESIVGLLFPVGAKLSFLRIIRVFRLARVVKLVKAVKALRRLRTMIFSIANSFIDLMWAFLVVILILFIFGIILSNSAASYFEAVNLDDSIEIDQARDVQKLFGNLPVTMLSLWCAVSGGNDWMLYADALVLMDHDGSYIYLAVFLFYTAFCVVGLFNVVTGVFVDSAVCCRTEDEVLQSYVDDLKRTTAEIKKFFETADSDGSGTLSYREFCGHLKSPTVKAFFHGLEIDPEEASIIFRILDDDKNDEILIEEFINGTMSLACSWPRLRNCLKEPLQRLHPSQPFGVRFGTAPALENHVKDPCEGNIFCILLQVPYWGTVLACCSIQGIGRSLQDADWAGILISV</sequence>
<reference evidence="8" key="1">
    <citation type="submission" date="2021-02" db="EMBL/GenBank/DDBJ databases">
        <authorList>
            <person name="Dougan E. K."/>
            <person name="Rhodes N."/>
            <person name="Thang M."/>
            <person name="Chan C."/>
        </authorList>
    </citation>
    <scope>NUCLEOTIDE SEQUENCE</scope>
</reference>
<dbReference type="InterPro" id="IPR018247">
    <property type="entry name" value="EF_Hand_1_Ca_BS"/>
</dbReference>
<dbReference type="EMBL" id="CAJNIZ010010358">
    <property type="protein sequence ID" value="CAE7299070.1"/>
    <property type="molecule type" value="Genomic_DNA"/>
</dbReference>
<name>A0A812N729_SYMPI</name>
<evidence type="ECO:0000256" key="2">
    <source>
        <dbReference type="ARBA" id="ARBA00022692"/>
    </source>
</evidence>
<dbReference type="PANTHER" id="PTHR10037">
    <property type="entry name" value="VOLTAGE-GATED CATION CHANNEL CALCIUM AND SODIUM"/>
    <property type="match status" value="1"/>
</dbReference>
<dbReference type="GO" id="GO:0001518">
    <property type="term" value="C:voltage-gated sodium channel complex"/>
    <property type="evidence" value="ECO:0007669"/>
    <property type="project" value="TreeGrafter"/>
</dbReference>
<dbReference type="GO" id="GO:0070509">
    <property type="term" value="P:calcium ion import"/>
    <property type="evidence" value="ECO:0007669"/>
    <property type="project" value="TreeGrafter"/>
</dbReference>
<gene>
    <name evidence="8" type="ORF">SPIL2461_LOCUS6754</name>
</gene>
<dbReference type="InterPro" id="IPR043203">
    <property type="entry name" value="VGCC_Ca_Na"/>
</dbReference>
<feature type="transmembrane region" description="Helical" evidence="6">
    <location>
        <begin position="216"/>
        <end position="242"/>
    </location>
</feature>
<keyword evidence="4 6" id="KW-1133">Transmembrane helix</keyword>
<evidence type="ECO:0000259" key="7">
    <source>
        <dbReference type="PROSITE" id="PS50222"/>
    </source>
</evidence>
<dbReference type="GO" id="GO:0005509">
    <property type="term" value="F:calcium ion binding"/>
    <property type="evidence" value="ECO:0007669"/>
    <property type="project" value="InterPro"/>
</dbReference>
<comment type="caution">
    <text evidence="8">The sequence shown here is derived from an EMBL/GenBank/DDBJ whole genome shotgun (WGS) entry which is preliminary data.</text>
</comment>
<evidence type="ECO:0000256" key="1">
    <source>
        <dbReference type="ARBA" id="ARBA00004141"/>
    </source>
</evidence>
<evidence type="ECO:0000256" key="4">
    <source>
        <dbReference type="ARBA" id="ARBA00022989"/>
    </source>
</evidence>
<dbReference type="PROSITE" id="PS50222">
    <property type="entry name" value="EF_HAND_2"/>
    <property type="match status" value="1"/>
</dbReference>
<dbReference type="SUPFAM" id="SSF47473">
    <property type="entry name" value="EF-hand"/>
    <property type="match status" value="1"/>
</dbReference>
<dbReference type="Pfam" id="PF00520">
    <property type="entry name" value="Ion_trans"/>
    <property type="match status" value="1"/>
</dbReference>
<dbReference type="OrthoDB" id="420578at2759"/>
<proteinExistence type="predicted"/>
<keyword evidence="9" id="KW-1185">Reference proteome</keyword>
<keyword evidence="3" id="KW-0106">Calcium</keyword>
<protein>
    <recommendedName>
        <fullName evidence="7">EF-hand domain-containing protein</fullName>
    </recommendedName>
</protein>
<feature type="transmembrane region" description="Helical" evidence="6">
    <location>
        <begin position="119"/>
        <end position="150"/>
    </location>
</feature>
<dbReference type="AlphaFoldDB" id="A0A812N729"/>
<organism evidence="8 9">
    <name type="scientific">Symbiodinium pilosum</name>
    <name type="common">Dinoflagellate</name>
    <dbReference type="NCBI Taxonomy" id="2952"/>
    <lineage>
        <taxon>Eukaryota</taxon>
        <taxon>Sar</taxon>
        <taxon>Alveolata</taxon>
        <taxon>Dinophyceae</taxon>
        <taxon>Suessiales</taxon>
        <taxon>Symbiodiniaceae</taxon>
        <taxon>Symbiodinium</taxon>
    </lineage>
</organism>
<dbReference type="Gene3D" id="1.10.287.70">
    <property type="match status" value="1"/>
</dbReference>
<feature type="domain" description="EF-hand" evidence="7">
    <location>
        <begin position="264"/>
        <end position="299"/>
    </location>
</feature>